<keyword evidence="1" id="KW-0812">Transmembrane</keyword>
<dbReference type="RefSeq" id="WP_130423907.1">
    <property type="nucleotide sequence ID" value="NZ_SHKW01000002.1"/>
</dbReference>
<dbReference type="Proteomes" id="UP000292958">
    <property type="component" value="Unassembled WGS sequence"/>
</dbReference>
<evidence type="ECO:0000313" key="2">
    <source>
        <dbReference type="EMBL" id="RZU35567.1"/>
    </source>
</evidence>
<accession>A0A4Q7YE17</accession>
<feature type="transmembrane region" description="Helical" evidence="1">
    <location>
        <begin position="53"/>
        <end position="71"/>
    </location>
</feature>
<sequence length="120" mass="13367">MINALLLAVSEEQLRSKLCGDLPLVILGSIIAAIGVAAVVVQLSRWQSGERVLLWFGLFAGPYGLRLLTNTTPFQMAFGELRVVWPFVSKLVEFATLVPALLLFEDFYGKGWRSSVRWLI</sequence>
<feature type="transmembrane region" description="Helical" evidence="1">
    <location>
        <begin position="22"/>
        <end position="41"/>
    </location>
</feature>
<keyword evidence="1" id="KW-1133">Transmembrane helix</keyword>
<evidence type="ECO:0000313" key="3">
    <source>
        <dbReference type="Proteomes" id="UP000292958"/>
    </source>
</evidence>
<dbReference type="AlphaFoldDB" id="A0A4Q7YE17"/>
<protein>
    <submittedName>
        <fullName evidence="2">Uncharacterized protein</fullName>
    </submittedName>
</protein>
<organism evidence="2 3">
    <name type="scientific">Edaphobacter modestus</name>
    <dbReference type="NCBI Taxonomy" id="388466"/>
    <lineage>
        <taxon>Bacteria</taxon>
        <taxon>Pseudomonadati</taxon>
        <taxon>Acidobacteriota</taxon>
        <taxon>Terriglobia</taxon>
        <taxon>Terriglobales</taxon>
        <taxon>Acidobacteriaceae</taxon>
        <taxon>Edaphobacter</taxon>
    </lineage>
</organism>
<dbReference type="EMBL" id="SHKW01000002">
    <property type="protein sequence ID" value="RZU35567.1"/>
    <property type="molecule type" value="Genomic_DNA"/>
</dbReference>
<proteinExistence type="predicted"/>
<reference evidence="2 3" key="1">
    <citation type="submission" date="2019-02" db="EMBL/GenBank/DDBJ databases">
        <title>Genomic Encyclopedia of Archaeal and Bacterial Type Strains, Phase II (KMG-II): from individual species to whole genera.</title>
        <authorList>
            <person name="Goeker M."/>
        </authorList>
    </citation>
    <scope>NUCLEOTIDE SEQUENCE [LARGE SCALE GENOMIC DNA]</scope>
    <source>
        <strain evidence="2 3">DSM 18101</strain>
    </source>
</reference>
<keyword evidence="1" id="KW-0472">Membrane</keyword>
<comment type="caution">
    <text evidence="2">The sequence shown here is derived from an EMBL/GenBank/DDBJ whole genome shotgun (WGS) entry which is preliminary data.</text>
</comment>
<evidence type="ECO:0000256" key="1">
    <source>
        <dbReference type="SAM" id="Phobius"/>
    </source>
</evidence>
<keyword evidence="3" id="KW-1185">Reference proteome</keyword>
<feature type="transmembrane region" description="Helical" evidence="1">
    <location>
        <begin position="83"/>
        <end position="104"/>
    </location>
</feature>
<name>A0A4Q7YE17_9BACT</name>
<dbReference type="OrthoDB" id="9773346at2"/>
<gene>
    <name evidence="2" type="ORF">BDD14_5635</name>
</gene>